<dbReference type="PROSITE" id="PS50949">
    <property type="entry name" value="HTH_GNTR"/>
    <property type="match status" value="1"/>
</dbReference>
<dbReference type="InterPro" id="IPR011711">
    <property type="entry name" value="GntR_C"/>
</dbReference>
<evidence type="ECO:0000256" key="3">
    <source>
        <dbReference type="ARBA" id="ARBA00023163"/>
    </source>
</evidence>
<keyword evidence="1" id="KW-0805">Transcription regulation</keyword>
<dbReference type="AlphaFoldDB" id="A0A0G3W7F4"/>
<gene>
    <name evidence="5" type="ORF">CACET_c11260</name>
</gene>
<dbReference type="SMART" id="SM00895">
    <property type="entry name" value="FCD"/>
    <property type="match status" value="1"/>
</dbReference>
<feature type="domain" description="HTH gntR-type" evidence="4">
    <location>
        <begin position="11"/>
        <end position="78"/>
    </location>
</feature>
<dbReference type="Pfam" id="PF00392">
    <property type="entry name" value="GntR"/>
    <property type="match status" value="1"/>
</dbReference>
<dbReference type="InterPro" id="IPR008920">
    <property type="entry name" value="TF_FadR/GntR_C"/>
</dbReference>
<dbReference type="Pfam" id="PF07729">
    <property type="entry name" value="FCD"/>
    <property type="match status" value="1"/>
</dbReference>
<dbReference type="PANTHER" id="PTHR43537:SF5">
    <property type="entry name" value="UXU OPERON TRANSCRIPTIONAL REGULATOR"/>
    <property type="match status" value="1"/>
</dbReference>
<dbReference type="CDD" id="cd07377">
    <property type="entry name" value="WHTH_GntR"/>
    <property type="match status" value="1"/>
</dbReference>
<dbReference type="InterPro" id="IPR036390">
    <property type="entry name" value="WH_DNA-bd_sf"/>
</dbReference>
<name>A0A0G3W7F4_9CLOT</name>
<organism evidence="5 6">
    <name type="scientific">Clostridium aceticum</name>
    <dbReference type="NCBI Taxonomy" id="84022"/>
    <lineage>
        <taxon>Bacteria</taxon>
        <taxon>Bacillati</taxon>
        <taxon>Bacillota</taxon>
        <taxon>Clostridia</taxon>
        <taxon>Eubacteriales</taxon>
        <taxon>Clostridiaceae</taxon>
        <taxon>Clostridium</taxon>
    </lineage>
</organism>
<protein>
    <submittedName>
        <fullName evidence="5">Transcriptional regulator GntR family</fullName>
    </submittedName>
</protein>
<keyword evidence="2" id="KW-0238">DNA-binding</keyword>
<keyword evidence="3" id="KW-0804">Transcription</keyword>
<dbReference type="Gene3D" id="1.10.10.10">
    <property type="entry name" value="Winged helix-like DNA-binding domain superfamily/Winged helix DNA-binding domain"/>
    <property type="match status" value="1"/>
</dbReference>
<evidence type="ECO:0000313" key="6">
    <source>
        <dbReference type="Proteomes" id="UP000035704"/>
    </source>
</evidence>
<dbReference type="OrthoDB" id="9781630at2"/>
<dbReference type="InterPro" id="IPR036388">
    <property type="entry name" value="WH-like_DNA-bd_sf"/>
</dbReference>
<evidence type="ECO:0000313" key="5">
    <source>
        <dbReference type="EMBL" id="AKL94591.1"/>
    </source>
</evidence>
<proteinExistence type="predicted"/>
<dbReference type="SUPFAM" id="SSF46785">
    <property type="entry name" value="Winged helix' DNA-binding domain"/>
    <property type="match status" value="1"/>
</dbReference>
<evidence type="ECO:0000256" key="1">
    <source>
        <dbReference type="ARBA" id="ARBA00023015"/>
    </source>
</evidence>
<dbReference type="InterPro" id="IPR000524">
    <property type="entry name" value="Tscrpt_reg_HTH_GntR"/>
</dbReference>
<dbReference type="GO" id="GO:0003677">
    <property type="term" value="F:DNA binding"/>
    <property type="evidence" value="ECO:0007669"/>
    <property type="project" value="UniProtKB-KW"/>
</dbReference>
<dbReference type="GO" id="GO:0003700">
    <property type="term" value="F:DNA-binding transcription factor activity"/>
    <property type="evidence" value="ECO:0007669"/>
    <property type="project" value="InterPro"/>
</dbReference>
<sequence length="220" mass="25900">MIVKTNKNKRKNLAQDAYEKIRDRIYHNEIEPGELINEISIAQELGISRTPVREALRMLASEDILEVKDGVGTYVKMLSFKNIKDIYEVRKALEVIAIKTAIYRITESEIAELEKNFMELERKYNIGALTKEEFASIDMKLHQLIFTKCENNYAKGIFEEMSLKIKQYQYISYESLNDSKESISQHLEMIRLLKNRNLKELIPFIENHIDWSLKSLMMEK</sequence>
<dbReference type="RefSeq" id="WP_052661496.1">
    <property type="nucleotide sequence ID" value="NZ_CP009687.1"/>
</dbReference>
<dbReference type="KEGG" id="cace:CACET_c11260"/>
<accession>A0A0G3W7F4</accession>
<dbReference type="PRINTS" id="PR00035">
    <property type="entry name" value="HTHGNTR"/>
</dbReference>
<dbReference type="PATRIC" id="fig|84022.6.peg.1107"/>
<reference evidence="5 6" key="1">
    <citation type="submission" date="2014-10" db="EMBL/GenBank/DDBJ databases">
        <title>Genome sequence of Clostridium aceticum DSM 1496.</title>
        <authorList>
            <person name="Poehlein A."/>
            <person name="Schiel-Bengelsdorf B."/>
            <person name="Gottschalk G."/>
            <person name="Duerre P."/>
            <person name="Daniel R."/>
        </authorList>
    </citation>
    <scope>NUCLEOTIDE SEQUENCE [LARGE SCALE GENOMIC DNA]</scope>
    <source>
        <strain evidence="5 6">DSM 1496</strain>
    </source>
</reference>
<keyword evidence="6" id="KW-1185">Reference proteome</keyword>
<evidence type="ECO:0000259" key="4">
    <source>
        <dbReference type="PROSITE" id="PS50949"/>
    </source>
</evidence>
<evidence type="ECO:0000256" key="2">
    <source>
        <dbReference type="ARBA" id="ARBA00023125"/>
    </source>
</evidence>
<dbReference type="Gene3D" id="1.20.120.530">
    <property type="entry name" value="GntR ligand-binding domain-like"/>
    <property type="match status" value="1"/>
</dbReference>
<dbReference type="EMBL" id="CP009687">
    <property type="protein sequence ID" value="AKL94591.1"/>
    <property type="molecule type" value="Genomic_DNA"/>
</dbReference>
<dbReference type="SUPFAM" id="SSF48008">
    <property type="entry name" value="GntR ligand-binding domain-like"/>
    <property type="match status" value="1"/>
</dbReference>
<dbReference type="SMART" id="SM00345">
    <property type="entry name" value="HTH_GNTR"/>
    <property type="match status" value="1"/>
</dbReference>
<dbReference type="PANTHER" id="PTHR43537">
    <property type="entry name" value="TRANSCRIPTIONAL REGULATOR, GNTR FAMILY"/>
    <property type="match status" value="1"/>
</dbReference>
<dbReference type="Proteomes" id="UP000035704">
    <property type="component" value="Chromosome"/>
</dbReference>